<comment type="caution">
    <text evidence="2">The sequence shown here is derived from an EMBL/GenBank/DDBJ whole genome shotgun (WGS) entry which is preliminary data.</text>
</comment>
<feature type="compositionally biased region" description="Basic and acidic residues" evidence="1">
    <location>
        <begin position="115"/>
        <end position="143"/>
    </location>
</feature>
<accession>A0A0F9GMG5</accession>
<organism evidence="2">
    <name type="scientific">marine sediment metagenome</name>
    <dbReference type="NCBI Taxonomy" id="412755"/>
    <lineage>
        <taxon>unclassified sequences</taxon>
        <taxon>metagenomes</taxon>
        <taxon>ecological metagenomes</taxon>
    </lineage>
</organism>
<feature type="region of interest" description="Disordered" evidence="1">
    <location>
        <begin position="106"/>
        <end position="150"/>
    </location>
</feature>
<evidence type="ECO:0000256" key="1">
    <source>
        <dbReference type="SAM" id="MobiDB-lite"/>
    </source>
</evidence>
<sequence length="172" mass="20225">MSGDWIKMRKNLRSDPDVIAMATFLGIEIELAIGKLHTFWSWVDDHSTKGRLPGVTTEMIDAQVAQERFSDSLVLIGWLRVTPLPIAIPNFDRYLSEGAKVRALATERKRRQRIRDRSRTDRDTSVTRGEEKRKEEKREEKNTETPLPPLLDTEEFRKLWKRWTQHRKEIKA</sequence>
<feature type="non-terminal residue" evidence="2">
    <location>
        <position position="172"/>
    </location>
</feature>
<dbReference type="EMBL" id="LAZR01027889">
    <property type="protein sequence ID" value="KKL64297.1"/>
    <property type="molecule type" value="Genomic_DNA"/>
</dbReference>
<reference evidence="2" key="1">
    <citation type="journal article" date="2015" name="Nature">
        <title>Complex archaea that bridge the gap between prokaryotes and eukaryotes.</title>
        <authorList>
            <person name="Spang A."/>
            <person name="Saw J.H."/>
            <person name="Jorgensen S.L."/>
            <person name="Zaremba-Niedzwiedzka K."/>
            <person name="Martijn J."/>
            <person name="Lind A.E."/>
            <person name="van Eijk R."/>
            <person name="Schleper C."/>
            <person name="Guy L."/>
            <person name="Ettema T.J."/>
        </authorList>
    </citation>
    <scope>NUCLEOTIDE SEQUENCE</scope>
</reference>
<name>A0A0F9GMG5_9ZZZZ</name>
<evidence type="ECO:0000313" key="2">
    <source>
        <dbReference type="EMBL" id="KKL64297.1"/>
    </source>
</evidence>
<gene>
    <name evidence="2" type="ORF">LCGC14_2166480</name>
</gene>
<proteinExistence type="predicted"/>
<dbReference type="AlphaFoldDB" id="A0A0F9GMG5"/>
<protein>
    <submittedName>
        <fullName evidence="2">Uncharacterized protein</fullName>
    </submittedName>
</protein>